<dbReference type="Pfam" id="PF04884">
    <property type="entry name" value="UVB_sens_prot"/>
    <property type="match status" value="1"/>
</dbReference>
<sequence length="384" mass="42552">QTAVVRINSSLNPTSQAYNRVLGVLKHVFLPQGYPESVSKDYVNYQIWDTIQAFCSTISNTLTTQAILKGVGVGDNVVSPISAAITWILKDGTGMVARILFAWMSGSGLDAECKKWRLFADVINDVAMFIELCLLPHFPDNALYILCISTSIKAIVGVAGGATRAAITQHQAIKGNTGDVSAKDGSQETCVNLLASLVGVAILSTVGDSFLLWYLFCGMTLLHLYSNYKAVKSLNFLSFNSERLLTMIKLYMFNNMIASPADVNKIESVILGNGLTDKELCGYRIKLGYSLKGLLNGYLLTPQEFKLLANIYKSRMFMLITSIEQKVIYVVFERNYSTIDVVEAYFQAILMGISISCIHKKILVSIFIRLLKFAWKRLCNNLIH</sequence>
<evidence type="ECO:0000313" key="9">
    <source>
        <dbReference type="EMBL" id="KAL1140675.1"/>
    </source>
</evidence>
<proteinExistence type="inferred from homology"/>
<keyword evidence="5 6" id="KW-0472">Membrane</keyword>
<feature type="transmembrane region" description="Helical" evidence="6">
    <location>
        <begin position="193"/>
        <end position="216"/>
    </location>
</feature>
<organism evidence="9 10">
    <name type="scientific">Ranatra chinensis</name>
    <dbReference type="NCBI Taxonomy" id="642074"/>
    <lineage>
        <taxon>Eukaryota</taxon>
        <taxon>Metazoa</taxon>
        <taxon>Ecdysozoa</taxon>
        <taxon>Arthropoda</taxon>
        <taxon>Hexapoda</taxon>
        <taxon>Insecta</taxon>
        <taxon>Pterygota</taxon>
        <taxon>Neoptera</taxon>
        <taxon>Paraneoptera</taxon>
        <taxon>Hemiptera</taxon>
        <taxon>Heteroptera</taxon>
        <taxon>Panheteroptera</taxon>
        <taxon>Nepomorpha</taxon>
        <taxon>Nepidae</taxon>
        <taxon>Ranatrinae</taxon>
        <taxon>Ranatra</taxon>
    </lineage>
</organism>
<evidence type="ECO:0000259" key="7">
    <source>
        <dbReference type="Pfam" id="PF04884"/>
    </source>
</evidence>
<accession>A0ABD0YXK1</accession>
<reference evidence="9 10" key="1">
    <citation type="submission" date="2024-07" db="EMBL/GenBank/DDBJ databases">
        <title>Chromosome-level genome assembly of the water stick insect Ranatra chinensis (Heteroptera: Nepidae).</title>
        <authorList>
            <person name="Liu X."/>
        </authorList>
    </citation>
    <scope>NUCLEOTIDE SEQUENCE [LARGE SCALE GENOMIC DNA]</scope>
    <source>
        <strain evidence="9">Cailab_2021Rc</strain>
        <tissue evidence="9">Muscle</tissue>
    </source>
</reference>
<evidence type="ECO:0000313" key="10">
    <source>
        <dbReference type="Proteomes" id="UP001558652"/>
    </source>
</evidence>
<dbReference type="InterPro" id="IPR006968">
    <property type="entry name" value="RUS_fam"/>
</dbReference>
<dbReference type="EMBL" id="JBFDAA010000001">
    <property type="protein sequence ID" value="KAL1140675.1"/>
    <property type="molecule type" value="Genomic_DNA"/>
</dbReference>
<feature type="non-terminal residue" evidence="9">
    <location>
        <position position="1"/>
    </location>
</feature>
<evidence type="ECO:0000256" key="4">
    <source>
        <dbReference type="ARBA" id="ARBA00022989"/>
    </source>
</evidence>
<dbReference type="GO" id="GO:0016020">
    <property type="term" value="C:membrane"/>
    <property type="evidence" value="ECO:0007669"/>
    <property type="project" value="UniProtKB-SubCell"/>
</dbReference>
<keyword evidence="4 6" id="KW-1133">Transmembrane helix</keyword>
<comment type="caution">
    <text evidence="9">The sequence shown here is derived from an EMBL/GenBank/DDBJ whole genome shotgun (WGS) entry which is preliminary data.</text>
</comment>
<comment type="similarity">
    <text evidence="2">Belongs to the RUS1 family.</text>
</comment>
<dbReference type="AlphaFoldDB" id="A0ABD0YXK1"/>
<dbReference type="PANTHER" id="PTHR12770:SF31">
    <property type="entry name" value="RUS FAMILY MEMBER 1"/>
    <property type="match status" value="1"/>
</dbReference>
<feature type="domain" description="Root UVB sensitive protein C-terminal" evidence="8">
    <location>
        <begin position="257"/>
        <end position="353"/>
    </location>
</feature>
<dbReference type="Pfam" id="PF24160">
    <property type="entry name" value="UVB_sens_C"/>
    <property type="match status" value="1"/>
</dbReference>
<dbReference type="InterPro" id="IPR055412">
    <property type="entry name" value="UVB_sens_C"/>
</dbReference>
<evidence type="ECO:0000259" key="8">
    <source>
        <dbReference type="Pfam" id="PF24160"/>
    </source>
</evidence>
<dbReference type="Proteomes" id="UP001558652">
    <property type="component" value="Unassembled WGS sequence"/>
</dbReference>
<protein>
    <submittedName>
        <fullName evidence="9">Uncharacterized protein</fullName>
    </submittedName>
</protein>
<name>A0ABD0YXK1_9HEMI</name>
<evidence type="ECO:0000256" key="3">
    <source>
        <dbReference type="ARBA" id="ARBA00022692"/>
    </source>
</evidence>
<evidence type="ECO:0000256" key="6">
    <source>
        <dbReference type="SAM" id="Phobius"/>
    </source>
</evidence>
<evidence type="ECO:0000256" key="1">
    <source>
        <dbReference type="ARBA" id="ARBA00004370"/>
    </source>
</evidence>
<keyword evidence="10" id="KW-1185">Reference proteome</keyword>
<dbReference type="InterPro" id="IPR054549">
    <property type="entry name" value="UVB_sens_RUS_dom"/>
</dbReference>
<evidence type="ECO:0000256" key="5">
    <source>
        <dbReference type="ARBA" id="ARBA00023136"/>
    </source>
</evidence>
<comment type="subcellular location">
    <subcellularLocation>
        <location evidence="1">Membrane</location>
    </subcellularLocation>
</comment>
<evidence type="ECO:0000256" key="2">
    <source>
        <dbReference type="ARBA" id="ARBA00007558"/>
    </source>
</evidence>
<dbReference type="PANTHER" id="PTHR12770">
    <property type="entry name" value="RUS1 FAMILY PROTEIN C16ORF58"/>
    <property type="match status" value="1"/>
</dbReference>
<keyword evidence="3 6" id="KW-0812">Transmembrane</keyword>
<feature type="domain" description="Protein root UVB sensitive/RUS" evidence="7">
    <location>
        <begin position="17"/>
        <end position="253"/>
    </location>
</feature>
<gene>
    <name evidence="9" type="ORF">AAG570_000605</name>
</gene>